<dbReference type="PANTHER" id="PTHR15615:SF36">
    <property type="entry name" value="PHO85 CYCLIN-5"/>
    <property type="match status" value="1"/>
</dbReference>
<dbReference type="Gene3D" id="1.10.472.10">
    <property type="entry name" value="Cyclin-like"/>
    <property type="match status" value="1"/>
</dbReference>
<organism evidence="2 3">
    <name type="scientific">Testicularia cyperi</name>
    <dbReference type="NCBI Taxonomy" id="1882483"/>
    <lineage>
        <taxon>Eukaryota</taxon>
        <taxon>Fungi</taxon>
        <taxon>Dikarya</taxon>
        <taxon>Basidiomycota</taxon>
        <taxon>Ustilaginomycotina</taxon>
        <taxon>Ustilaginomycetes</taxon>
        <taxon>Ustilaginales</taxon>
        <taxon>Anthracoideaceae</taxon>
        <taxon>Testicularia</taxon>
    </lineage>
</organism>
<feature type="region of interest" description="Disordered" evidence="1">
    <location>
        <begin position="61"/>
        <end position="119"/>
    </location>
</feature>
<evidence type="ECO:0000256" key="1">
    <source>
        <dbReference type="SAM" id="MobiDB-lite"/>
    </source>
</evidence>
<evidence type="ECO:0000313" key="3">
    <source>
        <dbReference type="Proteomes" id="UP000246740"/>
    </source>
</evidence>
<keyword evidence="3" id="KW-1185">Reference proteome</keyword>
<feature type="compositionally biased region" description="Low complexity" evidence="1">
    <location>
        <begin position="68"/>
        <end position="90"/>
    </location>
</feature>
<gene>
    <name evidence="2" type="ORF">BCV70DRAFT_144658</name>
</gene>
<dbReference type="EMBL" id="KZ819190">
    <property type="protein sequence ID" value="PWZ01657.1"/>
    <property type="molecule type" value="Genomic_DNA"/>
</dbReference>
<dbReference type="OrthoDB" id="286814at2759"/>
<accession>A0A317XTS2</accession>
<evidence type="ECO:0008006" key="4">
    <source>
        <dbReference type="Google" id="ProtNLM"/>
    </source>
</evidence>
<reference evidence="2 3" key="1">
    <citation type="journal article" date="2018" name="Mol. Biol. Evol.">
        <title>Broad Genomic Sampling Reveals a Smut Pathogenic Ancestry of the Fungal Clade Ustilaginomycotina.</title>
        <authorList>
            <person name="Kijpornyongpan T."/>
            <person name="Mondo S.J."/>
            <person name="Barry K."/>
            <person name="Sandor L."/>
            <person name="Lee J."/>
            <person name="Lipzen A."/>
            <person name="Pangilinan J."/>
            <person name="LaButti K."/>
            <person name="Hainaut M."/>
            <person name="Henrissat B."/>
            <person name="Grigoriev I.V."/>
            <person name="Spatafora J.W."/>
            <person name="Aime M.C."/>
        </authorList>
    </citation>
    <scope>NUCLEOTIDE SEQUENCE [LARGE SCALE GENOMIC DNA]</scope>
    <source>
        <strain evidence="2 3">MCA 3645</strain>
    </source>
</reference>
<feature type="non-terminal residue" evidence="2">
    <location>
        <position position="487"/>
    </location>
</feature>
<dbReference type="GO" id="GO:0000307">
    <property type="term" value="C:cyclin-dependent protein kinase holoenzyme complex"/>
    <property type="evidence" value="ECO:0007669"/>
    <property type="project" value="TreeGrafter"/>
</dbReference>
<dbReference type="GO" id="GO:0005634">
    <property type="term" value="C:nucleus"/>
    <property type="evidence" value="ECO:0007669"/>
    <property type="project" value="TreeGrafter"/>
</dbReference>
<dbReference type="AlphaFoldDB" id="A0A317XTS2"/>
<feature type="compositionally biased region" description="Polar residues" evidence="1">
    <location>
        <begin position="99"/>
        <end position="116"/>
    </location>
</feature>
<evidence type="ECO:0000313" key="2">
    <source>
        <dbReference type="EMBL" id="PWZ01657.1"/>
    </source>
</evidence>
<dbReference type="STRING" id="1882483.A0A317XTS2"/>
<sequence length="487" mass="51063">PATAMAPADLQAFAALPVADQLELSGVNLATHTTALEQYVLGKPVVGNAFNLAANPNVTVCGKRSRSNSDASSSFSSSARSSYNSSVFSSEADGGESGYDSQTSVELSPSACSRMSSAGEGTIQRLDQLAVWRAGIVAESQREQDHCAKRIKDLQGEVVRLASEVVQAQQQHQQSSAAAAPVPHSSASSAAGPESGSSANTSPASSTSPDSKDTFVECLLGTACQTLDRIWNCASGVSSCDLAEAKSGLPLQVFVRETLRRGRSTCSTLQVALLYCVRLGNALRLQSTSEPAESGPFGAIEAVSAIASPADLASSLCIAQDDAKLIRCPRRMFLASVMVASKFVQDRTYSNRAWSRISGLPVKDLGKIERAFLKAIDYRLVIADTEFQSWVAELRRISAEAQSQPQPSASGAVASRRSSLSRSQSDNVNGAAVAPDTELRAVSPQMPSQVYHKYRSVAAPLPSPAHARAAGTSIASGMALPYPMAAS</sequence>
<feature type="region of interest" description="Disordered" evidence="1">
    <location>
        <begin position="169"/>
        <end position="211"/>
    </location>
</feature>
<dbReference type="InParanoid" id="A0A317XTS2"/>
<dbReference type="PANTHER" id="PTHR15615">
    <property type="match status" value="1"/>
</dbReference>
<feature type="region of interest" description="Disordered" evidence="1">
    <location>
        <begin position="401"/>
        <end position="439"/>
    </location>
</feature>
<feature type="non-terminal residue" evidence="2">
    <location>
        <position position="1"/>
    </location>
</feature>
<protein>
    <recommendedName>
        <fullName evidence="4">Cyclin-domain-containing protein</fullName>
    </recommendedName>
</protein>
<dbReference type="Proteomes" id="UP000246740">
    <property type="component" value="Unassembled WGS sequence"/>
</dbReference>
<dbReference type="CDD" id="cd20557">
    <property type="entry name" value="CYCLIN_ScPCL1-like"/>
    <property type="match status" value="1"/>
</dbReference>
<name>A0A317XTS2_9BASI</name>
<dbReference type="GO" id="GO:0019901">
    <property type="term" value="F:protein kinase binding"/>
    <property type="evidence" value="ECO:0007669"/>
    <property type="project" value="InterPro"/>
</dbReference>
<feature type="compositionally biased region" description="Low complexity" evidence="1">
    <location>
        <begin position="169"/>
        <end position="209"/>
    </location>
</feature>
<dbReference type="GO" id="GO:0016538">
    <property type="term" value="F:cyclin-dependent protein serine/threonine kinase regulator activity"/>
    <property type="evidence" value="ECO:0007669"/>
    <property type="project" value="TreeGrafter"/>
</dbReference>
<feature type="compositionally biased region" description="Low complexity" evidence="1">
    <location>
        <begin position="408"/>
        <end position="425"/>
    </location>
</feature>
<proteinExistence type="predicted"/>
<dbReference type="InterPro" id="IPR013922">
    <property type="entry name" value="Cyclin_PHO80-like"/>
</dbReference>
<dbReference type="Pfam" id="PF08613">
    <property type="entry name" value="Cyclin"/>
    <property type="match status" value="1"/>
</dbReference>